<dbReference type="InterPro" id="IPR015422">
    <property type="entry name" value="PyrdxlP-dep_Trfase_small"/>
</dbReference>
<dbReference type="NCBIfam" id="TIGR03539">
    <property type="entry name" value="DapC_actino"/>
    <property type="match status" value="1"/>
</dbReference>
<organism evidence="6 7">
    <name type="scientific">Actinokineospora fastidiosa</name>
    <dbReference type="NCBI Taxonomy" id="1816"/>
    <lineage>
        <taxon>Bacteria</taxon>
        <taxon>Bacillati</taxon>
        <taxon>Actinomycetota</taxon>
        <taxon>Actinomycetes</taxon>
        <taxon>Pseudonocardiales</taxon>
        <taxon>Pseudonocardiaceae</taxon>
        <taxon>Actinokineospora</taxon>
    </lineage>
</organism>
<dbReference type="CDD" id="cd00609">
    <property type="entry name" value="AAT_like"/>
    <property type="match status" value="1"/>
</dbReference>
<dbReference type="PANTHER" id="PTHR42832">
    <property type="entry name" value="AMINO ACID AMINOTRANSFERASE"/>
    <property type="match status" value="1"/>
</dbReference>
<feature type="domain" description="Aminotransferase class I/classII large" evidence="5">
    <location>
        <begin position="27"/>
        <end position="357"/>
    </location>
</feature>
<dbReference type="InterPro" id="IPR050881">
    <property type="entry name" value="LL-DAP_aminotransferase"/>
</dbReference>
<evidence type="ECO:0000259" key="5">
    <source>
        <dbReference type="Pfam" id="PF00155"/>
    </source>
</evidence>
<name>A0A918GN96_9PSEU</name>
<dbReference type="GO" id="GO:0008483">
    <property type="term" value="F:transaminase activity"/>
    <property type="evidence" value="ECO:0007669"/>
    <property type="project" value="UniProtKB-KW"/>
</dbReference>
<evidence type="ECO:0000313" key="7">
    <source>
        <dbReference type="Proteomes" id="UP000660680"/>
    </source>
</evidence>
<comment type="similarity">
    <text evidence="4">Belongs to the class-I pyridoxal-phosphate-dependent aminotransferase family.</text>
</comment>
<protein>
    <recommendedName>
        <fullName evidence="4">Aminotransferase</fullName>
        <ecNumber evidence="4">2.6.1.-</ecNumber>
    </recommendedName>
</protein>
<sequence length="372" mass="39189">MIRDLPEFPWHRLAAPRRLAERHPGGIVDLAMGTPVDDTPDVVREALACAANAPGHPPVEATPRLREAAADWLRRRFGVAADPDAVLPTLGTKEFIAWLPAMLGAGPGDVVGVPRLGFPTFRVGALLAGATPVPFADPRELAGARMVWLNSPSNPDGVVLSAAVLRAIVDWARAHGVLVVNDECYADFGWDGDPVSILHPSVCGDSHDGVLAVRSLSKRSNMTGYRAGLVTGDRRVVAELTAVRRQAGMAVPAPVAAAMAAALGDETHVVAQRVRYARRATVLRSALTEAGFRIDGSTAGLFLWATRDEPCMRTVEHLAALGILVSPGDMYGAPGARHVRVALTATDARVGAAAARLAARSESVPVLAAVER</sequence>
<reference evidence="6" key="1">
    <citation type="journal article" date="2014" name="Int. J. Syst. Evol. Microbiol.">
        <title>Complete genome sequence of Corynebacterium casei LMG S-19264T (=DSM 44701T), isolated from a smear-ripened cheese.</title>
        <authorList>
            <consortium name="US DOE Joint Genome Institute (JGI-PGF)"/>
            <person name="Walter F."/>
            <person name="Albersmeier A."/>
            <person name="Kalinowski J."/>
            <person name="Ruckert C."/>
        </authorList>
    </citation>
    <scope>NUCLEOTIDE SEQUENCE</scope>
    <source>
        <strain evidence="6">JCM 3276</strain>
    </source>
</reference>
<keyword evidence="7" id="KW-1185">Reference proteome</keyword>
<evidence type="ECO:0000256" key="2">
    <source>
        <dbReference type="ARBA" id="ARBA00022576"/>
    </source>
</evidence>
<dbReference type="AlphaFoldDB" id="A0A918GN96"/>
<dbReference type="SUPFAM" id="SSF53383">
    <property type="entry name" value="PLP-dependent transferases"/>
    <property type="match status" value="1"/>
</dbReference>
<dbReference type="InterPro" id="IPR015424">
    <property type="entry name" value="PyrdxlP-dep_Trfase"/>
</dbReference>
<dbReference type="Gene3D" id="3.90.1150.10">
    <property type="entry name" value="Aspartate Aminotransferase, domain 1"/>
    <property type="match status" value="1"/>
</dbReference>
<keyword evidence="2 4" id="KW-0032">Aminotransferase</keyword>
<dbReference type="InterPro" id="IPR015421">
    <property type="entry name" value="PyrdxlP-dep_Trfase_major"/>
</dbReference>
<dbReference type="Pfam" id="PF00155">
    <property type="entry name" value="Aminotran_1_2"/>
    <property type="match status" value="1"/>
</dbReference>
<accession>A0A918GN96</accession>
<dbReference type="RefSeq" id="WP_373292433.1">
    <property type="nucleotide sequence ID" value="NZ_BMRB01000004.1"/>
</dbReference>
<dbReference type="InterPro" id="IPR004839">
    <property type="entry name" value="Aminotransferase_I/II_large"/>
</dbReference>
<evidence type="ECO:0000256" key="3">
    <source>
        <dbReference type="ARBA" id="ARBA00022679"/>
    </source>
</evidence>
<keyword evidence="3 4" id="KW-0808">Transferase</keyword>
<dbReference type="Proteomes" id="UP000660680">
    <property type="component" value="Unassembled WGS sequence"/>
</dbReference>
<dbReference type="InterPro" id="IPR004838">
    <property type="entry name" value="NHTrfase_class1_PyrdxlP-BS"/>
</dbReference>
<dbReference type="InterPro" id="IPR019880">
    <property type="entry name" value="OxyQ"/>
</dbReference>
<evidence type="ECO:0000256" key="1">
    <source>
        <dbReference type="ARBA" id="ARBA00001933"/>
    </source>
</evidence>
<dbReference type="Gene3D" id="3.40.640.10">
    <property type="entry name" value="Type I PLP-dependent aspartate aminotransferase-like (Major domain)"/>
    <property type="match status" value="1"/>
</dbReference>
<dbReference type="EMBL" id="BMRB01000004">
    <property type="protein sequence ID" value="GGS46852.1"/>
    <property type="molecule type" value="Genomic_DNA"/>
</dbReference>
<evidence type="ECO:0000256" key="4">
    <source>
        <dbReference type="RuleBase" id="RU000481"/>
    </source>
</evidence>
<dbReference type="GO" id="GO:0030170">
    <property type="term" value="F:pyridoxal phosphate binding"/>
    <property type="evidence" value="ECO:0007669"/>
    <property type="project" value="InterPro"/>
</dbReference>
<dbReference type="EC" id="2.6.1.-" evidence="4"/>
<dbReference type="PANTHER" id="PTHR42832:SF3">
    <property type="entry name" value="L-GLUTAMINE--4-(METHYLSULFANYL)-2-OXOBUTANOATE AMINOTRANSFERASE"/>
    <property type="match status" value="1"/>
</dbReference>
<comment type="caution">
    <text evidence="6">The sequence shown here is derived from an EMBL/GenBank/DDBJ whole genome shotgun (WGS) entry which is preliminary data.</text>
</comment>
<comment type="cofactor">
    <cofactor evidence="1 4">
        <name>pyridoxal 5'-phosphate</name>
        <dbReference type="ChEBI" id="CHEBI:597326"/>
    </cofactor>
</comment>
<gene>
    <name evidence="6" type="ORF">GCM10010171_47570</name>
</gene>
<dbReference type="PROSITE" id="PS00105">
    <property type="entry name" value="AA_TRANSFER_CLASS_1"/>
    <property type="match status" value="1"/>
</dbReference>
<reference evidence="6" key="2">
    <citation type="submission" date="2020-09" db="EMBL/GenBank/DDBJ databases">
        <authorList>
            <person name="Sun Q."/>
            <person name="Ohkuma M."/>
        </authorList>
    </citation>
    <scope>NUCLEOTIDE SEQUENCE</scope>
    <source>
        <strain evidence="6">JCM 3276</strain>
    </source>
</reference>
<evidence type="ECO:0000313" key="6">
    <source>
        <dbReference type="EMBL" id="GGS46852.1"/>
    </source>
</evidence>
<proteinExistence type="inferred from homology"/>